<name>A0A6C0JFU2_9ZZZZ</name>
<dbReference type="InterPro" id="IPR019080">
    <property type="entry name" value="YqaJ_viral_recombinase"/>
</dbReference>
<dbReference type="CDD" id="cd22343">
    <property type="entry name" value="PDDEXK_lambda_exonuclease-like"/>
    <property type="match status" value="1"/>
</dbReference>
<proteinExistence type="predicted"/>
<dbReference type="SUPFAM" id="SSF52980">
    <property type="entry name" value="Restriction endonuclease-like"/>
    <property type="match status" value="1"/>
</dbReference>
<dbReference type="PANTHER" id="PTHR46609">
    <property type="entry name" value="EXONUCLEASE, PHAGE-TYPE/RECB, C-TERMINAL DOMAIN-CONTAINING PROTEIN"/>
    <property type="match status" value="1"/>
</dbReference>
<dbReference type="Gene3D" id="3.90.320.10">
    <property type="match status" value="1"/>
</dbReference>
<accession>A0A6C0JFU2</accession>
<feature type="domain" description="YqaJ viral recombinase" evidence="1">
    <location>
        <begin position="82"/>
        <end position="218"/>
    </location>
</feature>
<dbReference type="InterPro" id="IPR011604">
    <property type="entry name" value="PDDEXK-like_dom_sf"/>
</dbReference>
<protein>
    <recommendedName>
        <fullName evidence="1">YqaJ viral recombinase domain-containing protein</fullName>
    </recommendedName>
</protein>
<evidence type="ECO:0000313" key="2">
    <source>
        <dbReference type="EMBL" id="QHU04469.1"/>
    </source>
</evidence>
<dbReference type="InterPro" id="IPR011335">
    <property type="entry name" value="Restrct_endonuc-II-like"/>
</dbReference>
<reference evidence="2" key="1">
    <citation type="journal article" date="2020" name="Nature">
        <title>Giant virus diversity and host interactions through global metagenomics.</title>
        <authorList>
            <person name="Schulz F."/>
            <person name="Roux S."/>
            <person name="Paez-Espino D."/>
            <person name="Jungbluth S."/>
            <person name="Walsh D.A."/>
            <person name="Denef V.J."/>
            <person name="McMahon K.D."/>
            <person name="Konstantinidis K.T."/>
            <person name="Eloe-Fadrosh E.A."/>
            <person name="Kyrpides N.C."/>
            <person name="Woyke T."/>
        </authorList>
    </citation>
    <scope>NUCLEOTIDE SEQUENCE</scope>
    <source>
        <strain evidence="2">GVMAG-M-3300027708-51</strain>
    </source>
</reference>
<evidence type="ECO:0000259" key="1">
    <source>
        <dbReference type="Pfam" id="PF09588"/>
    </source>
</evidence>
<sequence length="324" mass="37354">MDDALKEWLWDGPFTHLQTRIRHFVNFCVTLVPLSHRTMRKHVLLRVHELMKGELGRRWTRDRNVRRVIRVYGQDDQRTAAWHSKRGQMITASELGAIFTGGETRRSVMVRKLEPPAPSTGPPCAPLIWGTRFEPVAKKIYEEETSCSITDVSCVQHPIHSFLGASPDGIVFPTNEESRSTRYGRLVEFKCPFSRVAKDGVPSAYIHQMQMQMECAGIDECEYVEFRFKQVFYAEWVAFQGRKGIFAIFEDDTVSYIKDASWGNEHQKVHWILQSVKKDFVPKDPEWLPKHFADMKSFWDEVVQHRAAGTKPASPPSTTVTIDL</sequence>
<dbReference type="Pfam" id="PF09588">
    <property type="entry name" value="YqaJ"/>
    <property type="match status" value="1"/>
</dbReference>
<organism evidence="2">
    <name type="scientific">viral metagenome</name>
    <dbReference type="NCBI Taxonomy" id="1070528"/>
    <lineage>
        <taxon>unclassified sequences</taxon>
        <taxon>metagenomes</taxon>
        <taxon>organismal metagenomes</taxon>
    </lineage>
</organism>
<dbReference type="PANTHER" id="PTHR46609:SF6">
    <property type="entry name" value="EXONUCLEASE, PHAGE-TYPE_RECB, C-TERMINAL DOMAIN-CONTAINING PROTEIN-RELATED"/>
    <property type="match status" value="1"/>
</dbReference>
<dbReference type="AlphaFoldDB" id="A0A6C0JFU2"/>
<dbReference type="EMBL" id="MN740401">
    <property type="protein sequence ID" value="QHU04469.1"/>
    <property type="molecule type" value="Genomic_DNA"/>
</dbReference>
<dbReference type="InterPro" id="IPR051703">
    <property type="entry name" value="NF-kappa-B_Signaling_Reg"/>
</dbReference>